<dbReference type="Proteomes" id="UP000509510">
    <property type="component" value="Chromosome III"/>
</dbReference>
<dbReference type="KEGG" id="trg:TRUGW13939_05011"/>
<reference evidence="2" key="1">
    <citation type="submission" date="2020-06" db="EMBL/GenBank/DDBJ databases">
        <title>A chromosome-scale genome assembly of Talaromyces rugulosus W13939.</title>
        <authorList>
            <person name="Wang B."/>
            <person name="Guo L."/>
            <person name="Ye K."/>
            <person name="Wang L."/>
        </authorList>
    </citation>
    <scope>NUCLEOTIDE SEQUENCE [LARGE SCALE GENOMIC DNA]</scope>
    <source>
        <strain evidence="2">W13939</strain>
    </source>
</reference>
<dbReference type="RefSeq" id="XP_035344069.1">
    <property type="nucleotide sequence ID" value="XM_035488176.1"/>
</dbReference>
<dbReference type="GeneID" id="55992509"/>
<gene>
    <name evidence="1" type="ORF">TRUGW13939_05011</name>
</gene>
<dbReference type="AlphaFoldDB" id="A0A7H8QWR4"/>
<sequence>MGLIADTPTIIKAAGIPLSRGIDDPRPPEISVTKGIRFNEAGDNARENFVLSEETQENITKTNRRPYDRVVCGVLLRAYMLAPRQFRVSGDGMWDDEMEWVPVRKLYHDLWPDEEINSPLEY</sequence>
<evidence type="ECO:0000313" key="2">
    <source>
        <dbReference type="Proteomes" id="UP000509510"/>
    </source>
</evidence>
<keyword evidence="2" id="KW-1185">Reference proteome</keyword>
<evidence type="ECO:0000313" key="1">
    <source>
        <dbReference type="EMBL" id="QKX57891.1"/>
    </source>
</evidence>
<accession>A0A7H8QWR4</accession>
<organism evidence="1 2">
    <name type="scientific">Talaromyces rugulosus</name>
    <name type="common">Penicillium rugulosum</name>
    <dbReference type="NCBI Taxonomy" id="121627"/>
    <lineage>
        <taxon>Eukaryota</taxon>
        <taxon>Fungi</taxon>
        <taxon>Dikarya</taxon>
        <taxon>Ascomycota</taxon>
        <taxon>Pezizomycotina</taxon>
        <taxon>Eurotiomycetes</taxon>
        <taxon>Eurotiomycetidae</taxon>
        <taxon>Eurotiales</taxon>
        <taxon>Trichocomaceae</taxon>
        <taxon>Talaromyces</taxon>
        <taxon>Talaromyces sect. Islandici</taxon>
    </lineage>
</organism>
<proteinExistence type="predicted"/>
<protein>
    <submittedName>
        <fullName evidence="1">Uncharacterized protein</fullName>
    </submittedName>
</protein>
<dbReference type="OrthoDB" id="2958217at2759"/>
<dbReference type="EMBL" id="CP055900">
    <property type="protein sequence ID" value="QKX57891.1"/>
    <property type="molecule type" value="Genomic_DNA"/>
</dbReference>
<name>A0A7H8QWR4_TALRU</name>